<dbReference type="GO" id="GO:0012505">
    <property type="term" value="C:endomembrane system"/>
    <property type="evidence" value="ECO:0007669"/>
    <property type="project" value="UniProtKB-SubCell"/>
</dbReference>
<dbReference type="Gene3D" id="1.20.120.1630">
    <property type="match status" value="1"/>
</dbReference>
<reference evidence="6 7" key="1">
    <citation type="submission" date="2017-08" db="EMBL/GenBank/DDBJ databases">
        <title>Halovibrio sewagensis sp. nov., isolated from wastewater of high salinity.</title>
        <authorList>
            <person name="Dong X."/>
            <person name="Zhang G."/>
        </authorList>
    </citation>
    <scope>NUCLEOTIDE SEQUENCE [LARGE SCALE GENOMIC DNA]</scope>
    <source>
        <strain evidence="6 7">YL5-2</strain>
    </source>
</reference>
<feature type="transmembrane region" description="Helical" evidence="5">
    <location>
        <begin position="52"/>
        <end position="71"/>
    </location>
</feature>
<dbReference type="EMBL" id="NSKD01000001">
    <property type="protein sequence ID" value="PAU81859.1"/>
    <property type="molecule type" value="Genomic_DNA"/>
</dbReference>
<evidence type="ECO:0000256" key="2">
    <source>
        <dbReference type="ARBA" id="ARBA00022692"/>
    </source>
</evidence>
<dbReference type="GO" id="GO:0008168">
    <property type="term" value="F:methyltransferase activity"/>
    <property type="evidence" value="ECO:0007669"/>
    <property type="project" value="UniProtKB-KW"/>
</dbReference>
<dbReference type="InterPro" id="IPR052527">
    <property type="entry name" value="Metal_cation-efflux_comp"/>
</dbReference>
<dbReference type="Proteomes" id="UP000218896">
    <property type="component" value="Unassembled WGS sequence"/>
</dbReference>
<keyword evidence="7" id="KW-1185">Reference proteome</keyword>
<comment type="subcellular location">
    <subcellularLocation>
        <location evidence="1">Endomembrane system</location>
        <topology evidence="1">Multi-pass membrane protein</topology>
    </subcellularLocation>
</comment>
<keyword evidence="4 5" id="KW-0472">Membrane</keyword>
<organism evidence="6 7">
    <name type="scientific">Halovibrio salipaludis</name>
    <dbReference type="NCBI Taxonomy" id="2032626"/>
    <lineage>
        <taxon>Bacteria</taxon>
        <taxon>Pseudomonadati</taxon>
        <taxon>Pseudomonadota</taxon>
        <taxon>Gammaproteobacteria</taxon>
        <taxon>Oceanospirillales</taxon>
        <taxon>Halomonadaceae</taxon>
        <taxon>Halovibrio</taxon>
    </lineage>
</organism>
<name>A0A2A2FB60_9GAMM</name>
<evidence type="ECO:0000256" key="3">
    <source>
        <dbReference type="ARBA" id="ARBA00022989"/>
    </source>
</evidence>
<keyword evidence="6" id="KW-0808">Transferase</keyword>
<evidence type="ECO:0000256" key="4">
    <source>
        <dbReference type="ARBA" id="ARBA00023136"/>
    </source>
</evidence>
<evidence type="ECO:0000313" key="6">
    <source>
        <dbReference type="EMBL" id="PAU81859.1"/>
    </source>
</evidence>
<protein>
    <submittedName>
        <fullName evidence="6">Protein-S-isoprenylcysteine methyltransferase</fullName>
    </submittedName>
</protein>
<evidence type="ECO:0000256" key="1">
    <source>
        <dbReference type="ARBA" id="ARBA00004127"/>
    </source>
</evidence>
<keyword evidence="6" id="KW-0489">Methyltransferase</keyword>
<dbReference type="InterPro" id="IPR007318">
    <property type="entry name" value="Phopholipid_MeTrfase"/>
</dbReference>
<comment type="caution">
    <text evidence="6">The sequence shown here is derived from an EMBL/GenBank/DDBJ whole genome shotgun (WGS) entry which is preliminary data.</text>
</comment>
<dbReference type="RefSeq" id="WP_095615959.1">
    <property type="nucleotide sequence ID" value="NZ_NSKD01000001.1"/>
</dbReference>
<dbReference type="Pfam" id="PF04191">
    <property type="entry name" value="PEMT"/>
    <property type="match status" value="1"/>
</dbReference>
<keyword evidence="2 5" id="KW-0812">Transmembrane</keyword>
<dbReference type="AlphaFoldDB" id="A0A2A2FB60"/>
<dbReference type="PANTHER" id="PTHR43847">
    <property type="entry name" value="BLL3993 PROTEIN"/>
    <property type="match status" value="1"/>
</dbReference>
<accession>A0A2A2FB60</accession>
<sequence>MSAELFTRCFVATYFLLIGLFFTGRALGLSARTRHSHIHYGHVGSRPWWNRHIFNVFRAAILLVSVLRIGLPVDPWLGIIEPLYNAPVLLSGVVLLCAAFTGINYLQAYMHEDWRSGIDTEKPPKLLTTGPWSRSRNPMFLIIMVGQLGFFLALPSLFSLVCLVVGVAVLRRQALAEEASLDTLLGADYRQYRERVPRWF</sequence>
<proteinExistence type="predicted"/>
<dbReference type="PANTHER" id="PTHR43847:SF1">
    <property type="entry name" value="BLL3993 PROTEIN"/>
    <property type="match status" value="1"/>
</dbReference>
<dbReference type="GO" id="GO:0032259">
    <property type="term" value="P:methylation"/>
    <property type="evidence" value="ECO:0007669"/>
    <property type="project" value="UniProtKB-KW"/>
</dbReference>
<keyword evidence="3 5" id="KW-1133">Transmembrane helix</keyword>
<feature type="transmembrane region" description="Helical" evidence="5">
    <location>
        <begin position="139"/>
        <end position="170"/>
    </location>
</feature>
<dbReference type="OrthoDB" id="9811969at2"/>
<evidence type="ECO:0000256" key="5">
    <source>
        <dbReference type="SAM" id="Phobius"/>
    </source>
</evidence>
<evidence type="ECO:0000313" key="7">
    <source>
        <dbReference type="Proteomes" id="UP000218896"/>
    </source>
</evidence>
<feature type="transmembrane region" description="Helical" evidence="5">
    <location>
        <begin position="83"/>
        <end position="106"/>
    </location>
</feature>
<gene>
    <name evidence="6" type="ORF">CK501_01525</name>
</gene>